<dbReference type="Gene3D" id="3.40.50.1000">
    <property type="entry name" value="HAD superfamily/HAD-like"/>
    <property type="match status" value="1"/>
</dbReference>
<dbReference type="InterPro" id="IPR023298">
    <property type="entry name" value="ATPase_P-typ_TM_dom_sf"/>
</dbReference>
<dbReference type="PROSITE" id="PS01047">
    <property type="entry name" value="HMA_1"/>
    <property type="match status" value="1"/>
</dbReference>
<dbReference type="Gene3D" id="2.70.150.10">
    <property type="entry name" value="Calcium-transporting ATPase, cytoplasmic transduction domain A"/>
    <property type="match status" value="1"/>
</dbReference>
<dbReference type="InterPro" id="IPR017969">
    <property type="entry name" value="Heavy-metal-associated_CS"/>
</dbReference>
<dbReference type="SUPFAM" id="SSF81665">
    <property type="entry name" value="Calcium ATPase, transmembrane domain M"/>
    <property type="match status" value="1"/>
</dbReference>
<dbReference type="PANTHER" id="PTHR43520">
    <property type="entry name" value="ATP7, ISOFORM B"/>
    <property type="match status" value="1"/>
</dbReference>
<feature type="domain" description="HMA" evidence="12">
    <location>
        <begin position="10"/>
        <end position="74"/>
    </location>
</feature>
<feature type="region of interest" description="Disordered" evidence="11">
    <location>
        <begin position="74"/>
        <end position="98"/>
    </location>
</feature>
<feature type="transmembrane region" description="Helical" evidence="10">
    <location>
        <begin position="133"/>
        <end position="150"/>
    </location>
</feature>
<dbReference type="SUPFAM" id="SSF81653">
    <property type="entry name" value="Calcium ATPase, transduction domain A"/>
    <property type="match status" value="1"/>
</dbReference>
<dbReference type="NCBIfam" id="TIGR01494">
    <property type="entry name" value="ATPase_P-type"/>
    <property type="match status" value="2"/>
</dbReference>
<keyword evidence="3 10" id="KW-0812">Transmembrane</keyword>
<dbReference type="InterPro" id="IPR001757">
    <property type="entry name" value="P_typ_ATPase"/>
</dbReference>
<dbReference type="NCBIfam" id="TIGR01525">
    <property type="entry name" value="ATPase-IB_hvy"/>
    <property type="match status" value="1"/>
</dbReference>
<dbReference type="SFLD" id="SFLDG00002">
    <property type="entry name" value="C1.7:_P-type_atpase_like"/>
    <property type="match status" value="1"/>
</dbReference>
<dbReference type="Pfam" id="PF00403">
    <property type="entry name" value="HMA"/>
    <property type="match status" value="1"/>
</dbReference>
<keyword evidence="4 10" id="KW-0479">Metal-binding</keyword>
<evidence type="ECO:0000256" key="3">
    <source>
        <dbReference type="ARBA" id="ARBA00022692"/>
    </source>
</evidence>
<accession>A0ABS7QQ16</accession>
<evidence type="ECO:0000256" key="7">
    <source>
        <dbReference type="ARBA" id="ARBA00022967"/>
    </source>
</evidence>
<keyword evidence="10" id="KW-1003">Cell membrane</keyword>
<dbReference type="InterPro" id="IPR059000">
    <property type="entry name" value="ATPase_P-type_domA"/>
</dbReference>
<dbReference type="InterPro" id="IPR008250">
    <property type="entry name" value="ATPase_P-typ_transduc_dom_A_sf"/>
</dbReference>
<evidence type="ECO:0000256" key="9">
    <source>
        <dbReference type="ARBA" id="ARBA00023136"/>
    </source>
</evidence>
<keyword evidence="5 10" id="KW-0547">Nucleotide-binding</keyword>
<dbReference type="SFLD" id="SFLDS00003">
    <property type="entry name" value="Haloacid_Dehalogenase"/>
    <property type="match status" value="1"/>
</dbReference>
<feature type="transmembrane region" description="Helical" evidence="10">
    <location>
        <begin position="393"/>
        <end position="415"/>
    </location>
</feature>
<protein>
    <submittedName>
        <fullName evidence="13">Heavy metal translocating P-type ATPase</fullName>
    </submittedName>
</protein>
<evidence type="ECO:0000313" key="14">
    <source>
        <dbReference type="Proteomes" id="UP001198565"/>
    </source>
</evidence>
<dbReference type="CDD" id="cd00371">
    <property type="entry name" value="HMA"/>
    <property type="match status" value="1"/>
</dbReference>
<evidence type="ECO:0000256" key="2">
    <source>
        <dbReference type="ARBA" id="ARBA00006024"/>
    </source>
</evidence>
<feature type="transmembrane region" description="Helical" evidence="10">
    <location>
        <begin position="723"/>
        <end position="739"/>
    </location>
</feature>
<dbReference type="PROSITE" id="PS50846">
    <property type="entry name" value="HMA_2"/>
    <property type="match status" value="1"/>
</dbReference>
<gene>
    <name evidence="13" type="ORF">K7472_08245</name>
</gene>
<evidence type="ECO:0000256" key="6">
    <source>
        <dbReference type="ARBA" id="ARBA00022840"/>
    </source>
</evidence>
<dbReference type="EMBL" id="JAINVZ010000004">
    <property type="protein sequence ID" value="MBY8884836.1"/>
    <property type="molecule type" value="Genomic_DNA"/>
</dbReference>
<keyword evidence="9 10" id="KW-0472">Membrane</keyword>
<proteinExistence type="inferred from homology"/>
<evidence type="ECO:0000259" key="12">
    <source>
        <dbReference type="PROSITE" id="PS50846"/>
    </source>
</evidence>
<keyword evidence="6 10" id="KW-0067">ATP-binding</keyword>
<dbReference type="PANTHER" id="PTHR43520:SF8">
    <property type="entry name" value="P-TYPE CU(+) TRANSPORTER"/>
    <property type="match status" value="1"/>
</dbReference>
<evidence type="ECO:0000256" key="1">
    <source>
        <dbReference type="ARBA" id="ARBA00004651"/>
    </source>
</evidence>
<dbReference type="InterPro" id="IPR023299">
    <property type="entry name" value="ATPase_P-typ_cyto_dom_N"/>
</dbReference>
<dbReference type="SUPFAM" id="SSF56784">
    <property type="entry name" value="HAD-like"/>
    <property type="match status" value="1"/>
</dbReference>
<dbReference type="Pfam" id="PF00122">
    <property type="entry name" value="E1-E2_ATPase"/>
    <property type="match status" value="1"/>
</dbReference>
<comment type="caution">
    <text evidence="13">The sequence shown here is derived from an EMBL/GenBank/DDBJ whole genome shotgun (WGS) entry which is preliminary data.</text>
</comment>
<dbReference type="Gene3D" id="3.40.1110.10">
    <property type="entry name" value="Calcium-transporting ATPase, cytoplasmic domain N"/>
    <property type="match status" value="1"/>
</dbReference>
<feature type="transmembrane region" description="Helical" evidence="10">
    <location>
        <begin position="365"/>
        <end position="387"/>
    </location>
</feature>
<dbReference type="PRINTS" id="PR00120">
    <property type="entry name" value="HATPASE"/>
</dbReference>
<dbReference type="PRINTS" id="PR00119">
    <property type="entry name" value="CATATPASE"/>
</dbReference>
<dbReference type="SFLD" id="SFLDF00027">
    <property type="entry name" value="p-type_atpase"/>
    <property type="match status" value="1"/>
</dbReference>
<comment type="similarity">
    <text evidence="2 10">Belongs to the cation transport ATPase (P-type) (TC 3.A.3) family. Type IB subfamily.</text>
</comment>
<dbReference type="InterPro" id="IPR027256">
    <property type="entry name" value="P-typ_ATPase_IB"/>
</dbReference>
<keyword evidence="8 10" id="KW-1133">Transmembrane helix</keyword>
<dbReference type="InterPro" id="IPR044492">
    <property type="entry name" value="P_typ_ATPase_HD_dom"/>
</dbReference>
<dbReference type="SUPFAM" id="SSF55008">
    <property type="entry name" value="HMA, heavy metal-associated domain"/>
    <property type="match status" value="1"/>
</dbReference>
<reference evidence="13 14" key="1">
    <citation type="submission" date="2021-08" db="EMBL/GenBank/DDBJ databases">
        <title>Streptomyces sp. PTM05 isolated from lichen.</title>
        <authorList>
            <person name="Somphong A."/>
            <person name="Phongsopitanun W."/>
            <person name="Tanasupawat S."/>
        </authorList>
    </citation>
    <scope>NUCLEOTIDE SEQUENCE [LARGE SCALE GENOMIC DNA]</scope>
    <source>
        <strain evidence="13 14">Ptm05</strain>
    </source>
</reference>
<dbReference type="PROSITE" id="PS00154">
    <property type="entry name" value="ATPASE_E1_E2"/>
    <property type="match status" value="1"/>
</dbReference>
<evidence type="ECO:0000256" key="5">
    <source>
        <dbReference type="ARBA" id="ARBA00022741"/>
    </source>
</evidence>
<dbReference type="InterPro" id="IPR036412">
    <property type="entry name" value="HAD-like_sf"/>
</dbReference>
<keyword evidence="14" id="KW-1185">Reference proteome</keyword>
<dbReference type="InterPro" id="IPR023214">
    <property type="entry name" value="HAD_sf"/>
</dbReference>
<keyword evidence="7" id="KW-1278">Translocase</keyword>
<feature type="transmembrane region" description="Helical" evidence="10">
    <location>
        <begin position="109"/>
        <end position="127"/>
    </location>
</feature>
<evidence type="ECO:0000256" key="11">
    <source>
        <dbReference type="SAM" id="MobiDB-lite"/>
    </source>
</evidence>
<feature type="transmembrane region" description="Helical" evidence="10">
    <location>
        <begin position="213"/>
        <end position="231"/>
    </location>
</feature>
<feature type="transmembrane region" description="Helical" evidence="10">
    <location>
        <begin position="170"/>
        <end position="193"/>
    </location>
</feature>
<comment type="subcellular location">
    <subcellularLocation>
        <location evidence="1">Cell membrane</location>
        <topology evidence="1">Multi-pass membrane protein</topology>
    </subcellularLocation>
</comment>
<dbReference type="Proteomes" id="UP001198565">
    <property type="component" value="Unassembled WGS sequence"/>
</dbReference>
<feature type="transmembrane region" description="Helical" evidence="10">
    <location>
        <begin position="745"/>
        <end position="763"/>
    </location>
</feature>
<evidence type="ECO:0000256" key="10">
    <source>
        <dbReference type="RuleBase" id="RU362081"/>
    </source>
</evidence>
<dbReference type="Pfam" id="PF00702">
    <property type="entry name" value="Hydrolase"/>
    <property type="match status" value="1"/>
</dbReference>
<evidence type="ECO:0000256" key="8">
    <source>
        <dbReference type="ARBA" id="ARBA00022989"/>
    </source>
</evidence>
<sequence length="773" mass="78875">MSTATTAQGGATELEIGGMTCASCAARIEKKLNRMDGVSASVNYATERARVEHSAEVAVADLIATVEATGYTAALPAPPRPAPGSGTAPDSEDEPGAADPELTALRQRLVTAVVLAVPVIAMAMVPAFQFRNWQWLSLALAGPVVAYAAWPFHRAAWTNLRHGAATMDTLVSVGTLAAFGWSVWALFFGDAGMPGMKHAFALSVSRGDPGRDIYLEAAAGVTAFLLAGRYFEARAKRRAGAALRALLHLGAKDVAVLRDGAEVRLAVAELAVGDRFVVRPGEKIATDGVVREGTSAVDASMLTGESVPAEVGPGDAVTGATVNAGGRLVVEATRVGADTQLARMARLVEDAQNGKAAAQRLADRVSAVFVPVVIALSLATLAGWLVFGGGGAAQAFTAAVAVLIIACPCALGLATPTALMVGTGRGAQLGILIKGPEVLETTRGVDTIVLDKTGTVTTGTMTLTGVHVAEGESAETVLRLAGALEHASEHPIARAIAAAAAERTGTLPPVKDFASVPGLGVRGEADGHAVLAGRERLFTGERVAPEAAAPDAFPDASPLPEDLRAAKADAEARGATAVVVGWDGRARAVLAVADAVRPTSAEAVRKLHALGLTPVLLTGDNAAVAHAVAAEVGIDEVIAEVLPEQKAAVVARLQDEGRSVAMVGDGVNDAAALARADLGLAMGTGTDAAIEAGDLTLVRGDLRVAADAIRLARRTLRTIKGNLWWAFGYNVAALPLAAAGLLNPMIAGAAMAFSSVFVVGNSLRLRGFRSDVG</sequence>
<evidence type="ECO:0000313" key="13">
    <source>
        <dbReference type="EMBL" id="MBY8884836.1"/>
    </source>
</evidence>
<dbReference type="InterPro" id="IPR036163">
    <property type="entry name" value="HMA_dom_sf"/>
</dbReference>
<evidence type="ECO:0000256" key="4">
    <source>
        <dbReference type="ARBA" id="ARBA00022723"/>
    </source>
</evidence>
<dbReference type="Gene3D" id="3.30.70.100">
    <property type="match status" value="1"/>
</dbReference>
<dbReference type="RefSeq" id="WP_222975618.1">
    <property type="nucleotide sequence ID" value="NZ_JAINVZ010000004.1"/>
</dbReference>
<name>A0ABS7QQ16_9ACTN</name>
<organism evidence="13 14">
    <name type="scientific">Streptantibioticus parmotrematis</name>
    <dbReference type="NCBI Taxonomy" id="2873249"/>
    <lineage>
        <taxon>Bacteria</taxon>
        <taxon>Bacillati</taxon>
        <taxon>Actinomycetota</taxon>
        <taxon>Actinomycetes</taxon>
        <taxon>Kitasatosporales</taxon>
        <taxon>Streptomycetaceae</taxon>
        <taxon>Streptantibioticus</taxon>
    </lineage>
</organism>
<dbReference type="InterPro" id="IPR006121">
    <property type="entry name" value="HMA_dom"/>
</dbReference>
<dbReference type="InterPro" id="IPR018303">
    <property type="entry name" value="ATPase_P-typ_P_site"/>
</dbReference>